<evidence type="ECO:0000313" key="10">
    <source>
        <dbReference type="Proteomes" id="UP000216107"/>
    </source>
</evidence>
<dbReference type="EMBL" id="MDUX01000009">
    <property type="protein sequence ID" value="KAF7600121.1"/>
    <property type="molecule type" value="Genomic_DNA"/>
</dbReference>
<evidence type="ECO:0000256" key="3">
    <source>
        <dbReference type="ARBA" id="ARBA00022475"/>
    </source>
</evidence>
<evidence type="ECO:0000313" key="11">
    <source>
        <dbReference type="Proteomes" id="UP000623509"/>
    </source>
</evidence>
<gene>
    <name evidence="8" type="ORF">BGI27_04300</name>
    <name evidence="9" type="ORF">CGU29_05255</name>
</gene>
<reference evidence="8 11" key="1">
    <citation type="submission" date="2016-08" db="EMBL/GenBank/DDBJ databases">
        <title>Candidatus Dactylopiibacterium carminicum genome sequence.</title>
        <authorList>
            <person name="Ramirez-Puebla S.T."/>
            <person name="Ormeno-Orrillo E."/>
            <person name="Vera-Ponce De Leon A."/>
            <person name="Luis L."/>
            <person name="Sanchez-Flores A."/>
            <person name="Monica R."/>
            <person name="Martinez-Romero E."/>
        </authorList>
    </citation>
    <scope>NUCLEOTIDE SEQUENCE [LARGE SCALE GENOMIC DNA]</scope>
    <source>
        <strain evidence="8">END1</strain>
    </source>
</reference>
<dbReference type="Pfam" id="PF01810">
    <property type="entry name" value="LysE"/>
    <property type="match status" value="1"/>
</dbReference>
<evidence type="ECO:0000256" key="4">
    <source>
        <dbReference type="ARBA" id="ARBA00022692"/>
    </source>
</evidence>
<evidence type="ECO:0000256" key="5">
    <source>
        <dbReference type="ARBA" id="ARBA00022989"/>
    </source>
</evidence>
<dbReference type="EMBL" id="NMRN01000010">
    <property type="protein sequence ID" value="PAS94049.1"/>
    <property type="molecule type" value="Genomic_DNA"/>
</dbReference>
<dbReference type="AlphaFoldDB" id="A0A272EVA6"/>
<evidence type="ECO:0000256" key="7">
    <source>
        <dbReference type="SAM" id="Phobius"/>
    </source>
</evidence>
<evidence type="ECO:0000313" key="9">
    <source>
        <dbReference type="EMBL" id="PAS94049.1"/>
    </source>
</evidence>
<accession>A0A272EVA6</accession>
<dbReference type="PANTHER" id="PTHR30086:SF14">
    <property type="entry name" value="HOMOSERINE_HOMOSERINE LACTONE EFFLUX PROTEIN"/>
    <property type="match status" value="1"/>
</dbReference>
<comment type="subcellular location">
    <subcellularLocation>
        <location evidence="1">Cell membrane</location>
        <topology evidence="1">Multi-pass membrane protein</topology>
    </subcellularLocation>
</comment>
<dbReference type="GO" id="GO:0005886">
    <property type="term" value="C:plasma membrane"/>
    <property type="evidence" value="ECO:0007669"/>
    <property type="project" value="UniProtKB-SubCell"/>
</dbReference>
<evidence type="ECO:0000256" key="2">
    <source>
        <dbReference type="ARBA" id="ARBA00007928"/>
    </source>
</evidence>
<keyword evidence="4 7" id="KW-0812">Transmembrane</keyword>
<name>A0A272EVA6_9RHOO</name>
<dbReference type="RefSeq" id="WP_095523684.1">
    <property type="nucleotide sequence ID" value="NZ_MDUX01000009.1"/>
</dbReference>
<evidence type="ECO:0008006" key="12">
    <source>
        <dbReference type="Google" id="ProtNLM"/>
    </source>
</evidence>
<evidence type="ECO:0000256" key="6">
    <source>
        <dbReference type="ARBA" id="ARBA00023136"/>
    </source>
</evidence>
<keyword evidence="5 7" id="KW-1133">Transmembrane helix</keyword>
<dbReference type="OrthoDB" id="9804822at2"/>
<comment type="caution">
    <text evidence="9">The sequence shown here is derived from an EMBL/GenBank/DDBJ whole genome shotgun (WGS) entry which is preliminary data.</text>
</comment>
<dbReference type="InterPro" id="IPR001123">
    <property type="entry name" value="LeuE-type"/>
</dbReference>
<proteinExistence type="inferred from homology"/>
<feature type="transmembrane region" description="Helical" evidence="7">
    <location>
        <begin position="39"/>
        <end position="64"/>
    </location>
</feature>
<dbReference type="PANTHER" id="PTHR30086">
    <property type="entry name" value="ARGININE EXPORTER PROTEIN ARGO"/>
    <property type="match status" value="1"/>
</dbReference>
<keyword evidence="6 7" id="KW-0472">Membrane</keyword>
<dbReference type="GO" id="GO:0042970">
    <property type="term" value="F:homoserine transmembrane transporter activity"/>
    <property type="evidence" value="ECO:0007669"/>
    <property type="project" value="TreeGrafter"/>
</dbReference>
<dbReference type="Proteomes" id="UP000216107">
    <property type="component" value="Unassembled WGS sequence"/>
</dbReference>
<comment type="similarity">
    <text evidence="2">Belongs to the Rht family.</text>
</comment>
<dbReference type="Proteomes" id="UP000623509">
    <property type="component" value="Unassembled WGS sequence"/>
</dbReference>
<sequence>MSFNTWLAFFVAAWVISLSPGPGALSCMAAGQRFGFRRALWNLLGLQLGLVFLIALVATGLGALLATSQHLFEFVKWAGVGYLLWLGVQQWRAPARPLVASEAGPGDARALALRAFLINTSNPKGIVFMLAVLPQFVDPGAPQALQYMICGATLVFTDVVVMCGYTLLAARVLRSLSDPRHLRWLNRAFGSLFVGAGMLQRVSGVELHGAMPGMDCLCRPAVRLFGSAIRARDTKRGFRAAHRQAGRGCYAQAARIGGRRTAFAAACRDDAARFHACPCSGPCPCRCEGWPHRGPLQLQLP</sequence>
<evidence type="ECO:0000313" key="8">
    <source>
        <dbReference type="EMBL" id="KAF7600121.1"/>
    </source>
</evidence>
<organism evidence="9 10">
    <name type="scientific">Candidatus Dactylopiibacterium carminicum</name>
    <dbReference type="NCBI Taxonomy" id="857335"/>
    <lineage>
        <taxon>Bacteria</taxon>
        <taxon>Pseudomonadati</taxon>
        <taxon>Pseudomonadota</taxon>
        <taxon>Betaproteobacteria</taxon>
        <taxon>Rhodocyclales</taxon>
        <taxon>Rhodocyclaceae</taxon>
        <taxon>Candidatus Dactylopiibacterium</taxon>
    </lineage>
</organism>
<keyword evidence="11" id="KW-1185">Reference proteome</keyword>
<evidence type="ECO:0000256" key="1">
    <source>
        <dbReference type="ARBA" id="ARBA00004651"/>
    </source>
</evidence>
<keyword evidence="3" id="KW-1003">Cell membrane</keyword>
<protein>
    <recommendedName>
        <fullName evidence="12">Threonine transporter RhtB</fullName>
    </recommendedName>
</protein>
<reference evidence="9 10" key="2">
    <citation type="submission" date="2017-07" db="EMBL/GenBank/DDBJ databases">
        <title>Candidatus Dactylopiibacterium carminicum, a nitrogen-fixing symbiont of the cochineal insect Dactylopius coccus and Dactylopius opuntiae (Hemiptera: Coccoidea: Dactylopiidae).</title>
        <authorList>
            <person name="Vera A."/>
        </authorList>
    </citation>
    <scope>NUCLEOTIDE SEQUENCE [LARGE SCALE GENOMIC DNA]</scope>
    <source>
        <strain evidence="9 10">NFDCM</strain>
    </source>
</reference>